<feature type="chain" id="PRO_5017229871" description="Tetratricopeptide repeat protein" evidence="1">
    <location>
        <begin position="26"/>
        <end position="351"/>
    </location>
</feature>
<reference evidence="3" key="1">
    <citation type="submission" date="2018-08" db="EMBL/GenBank/DDBJ databases">
        <title>Mucilaginibacter sp. MYSH2.</title>
        <authorList>
            <person name="Seo T."/>
        </authorList>
    </citation>
    <scope>NUCLEOTIDE SEQUENCE [LARGE SCALE GENOMIC DNA]</scope>
    <source>
        <strain evidence="3">KIRAN</strain>
    </source>
</reference>
<protein>
    <recommendedName>
        <fullName evidence="4">Tetratricopeptide repeat protein</fullName>
    </recommendedName>
</protein>
<name>A0A399S1W8_9BACT</name>
<gene>
    <name evidence="2" type="ORF">D1627_09055</name>
</gene>
<accession>A0A399S1W8</accession>
<sequence length="351" mass="40394">MPLLKFPRKLYFIVWVALLRTGAFAQDQTPPDYTAVYHPVINQAELRVVEKKYEEALVAYKQAFASVPSAFARDYYNAAVAALLLQERKETFDYLEKLVAKGVSLDYLERQPVFDSLQATRHWRKFARKYPKRRRKYNEGFNQELRANLDELYARDQYFRQAKGGWRVHGDTIKKIEVANTAKLLGWIDAYGYPGEDQIGVADTLEQLPRFSIVIERQTKARKGHDFSDVLTKAVKQGRIAPQPAAYLLDQQAGRSKYGSRAFIKIDCDECAESDQIGEYLTGNMDEETRQRIDSNRQELGLEPLGEYRLKILHGTTDKRFKLSYTWSVANFVVPSKEAAKVILESLSLKD</sequence>
<evidence type="ECO:0000313" key="2">
    <source>
        <dbReference type="EMBL" id="RIJ37278.1"/>
    </source>
</evidence>
<dbReference type="OrthoDB" id="648472at2"/>
<organism evidence="2 3">
    <name type="scientific">Pontibacter oryzae</name>
    <dbReference type="NCBI Taxonomy" id="2304593"/>
    <lineage>
        <taxon>Bacteria</taxon>
        <taxon>Pseudomonadati</taxon>
        <taxon>Bacteroidota</taxon>
        <taxon>Cytophagia</taxon>
        <taxon>Cytophagales</taxon>
        <taxon>Hymenobacteraceae</taxon>
        <taxon>Pontibacter</taxon>
    </lineage>
</organism>
<keyword evidence="3" id="KW-1185">Reference proteome</keyword>
<dbReference type="RefSeq" id="WP_119431935.1">
    <property type="nucleotide sequence ID" value="NZ_QWGE01000003.1"/>
</dbReference>
<dbReference type="EMBL" id="QWGE01000003">
    <property type="protein sequence ID" value="RIJ37278.1"/>
    <property type="molecule type" value="Genomic_DNA"/>
</dbReference>
<dbReference type="AlphaFoldDB" id="A0A399S1W8"/>
<evidence type="ECO:0000256" key="1">
    <source>
        <dbReference type="SAM" id="SignalP"/>
    </source>
</evidence>
<proteinExistence type="predicted"/>
<evidence type="ECO:0000313" key="3">
    <source>
        <dbReference type="Proteomes" id="UP000266005"/>
    </source>
</evidence>
<feature type="signal peptide" evidence="1">
    <location>
        <begin position="1"/>
        <end position="25"/>
    </location>
</feature>
<keyword evidence="1" id="KW-0732">Signal</keyword>
<dbReference type="Proteomes" id="UP000266005">
    <property type="component" value="Unassembled WGS sequence"/>
</dbReference>
<evidence type="ECO:0008006" key="4">
    <source>
        <dbReference type="Google" id="ProtNLM"/>
    </source>
</evidence>
<comment type="caution">
    <text evidence="2">The sequence shown here is derived from an EMBL/GenBank/DDBJ whole genome shotgun (WGS) entry which is preliminary data.</text>
</comment>